<gene>
    <name evidence="2" type="ORF">SAMN05421875_10433</name>
</gene>
<proteinExistence type="predicted"/>
<keyword evidence="1" id="KW-1133">Transmembrane helix</keyword>
<reference evidence="3" key="1">
    <citation type="submission" date="2016-10" db="EMBL/GenBank/DDBJ databases">
        <authorList>
            <person name="Varghese N."/>
            <person name="Submissions S."/>
        </authorList>
    </citation>
    <scope>NUCLEOTIDE SEQUENCE [LARGE SCALE GENOMIC DNA]</scope>
    <source>
        <strain evidence="3">DSM 25157</strain>
    </source>
</reference>
<dbReference type="AlphaFoldDB" id="A0A1H3XLC3"/>
<keyword evidence="3" id="KW-1185">Reference proteome</keyword>
<dbReference type="EMBL" id="FNQJ01000004">
    <property type="protein sequence ID" value="SEA00146.1"/>
    <property type="molecule type" value="Genomic_DNA"/>
</dbReference>
<name>A0A1H3XLC3_9BURK</name>
<protein>
    <submittedName>
        <fullName evidence="2">Uncharacterized protein</fullName>
    </submittedName>
</protein>
<keyword evidence="1" id="KW-0812">Transmembrane</keyword>
<keyword evidence="1" id="KW-0472">Membrane</keyword>
<evidence type="ECO:0000313" key="2">
    <source>
        <dbReference type="EMBL" id="SEA00146.1"/>
    </source>
</evidence>
<accession>A0A1H3XLC3</accession>
<feature type="transmembrane region" description="Helical" evidence="1">
    <location>
        <begin position="52"/>
        <end position="70"/>
    </location>
</feature>
<sequence>MLGYLDAVLLLPGLIWLVIRLMPAPVLQQCRAQADLWIKPKGSKPTSRIGAVLIVAVWIGASLALWHGWIRPWLAA</sequence>
<organism evidence="2 3">
    <name type="scientific">Acidovorax soli</name>
    <dbReference type="NCBI Taxonomy" id="592050"/>
    <lineage>
        <taxon>Bacteria</taxon>
        <taxon>Pseudomonadati</taxon>
        <taxon>Pseudomonadota</taxon>
        <taxon>Betaproteobacteria</taxon>
        <taxon>Burkholderiales</taxon>
        <taxon>Comamonadaceae</taxon>
        <taxon>Acidovorax</taxon>
    </lineage>
</organism>
<evidence type="ECO:0000313" key="3">
    <source>
        <dbReference type="Proteomes" id="UP000199002"/>
    </source>
</evidence>
<dbReference type="Proteomes" id="UP000199002">
    <property type="component" value="Unassembled WGS sequence"/>
</dbReference>
<evidence type="ECO:0000256" key="1">
    <source>
        <dbReference type="SAM" id="Phobius"/>
    </source>
</evidence>